<keyword evidence="1" id="KW-0862">Zinc</keyword>
<gene>
    <name evidence="3" type="primary">ZNF710</name>
    <name evidence="3" type="ORF">g.35033</name>
</gene>
<evidence type="ECO:0000256" key="1">
    <source>
        <dbReference type="PROSITE-ProRule" id="PRU00042"/>
    </source>
</evidence>
<organism evidence="3">
    <name type="scientific">Sipha flava</name>
    <name type="common">yellow sugarcane aphid</name>
    <dbReference type="NCBI Taxonomy" id="143950"/>
    <lineage>
        <taxon>Eukaryota</taxon>
        <taxon>Metazoa</taxon>
        <taxon>Ecdysozoa</taxon>
        <taxon>Arthropoda</taxon>
        <taxon>Hexapoda</taxon>
        <taxon>Insecta</taxon>
        <taxon>Pterygota</taxon>
        <taxon>Neoptera</taxon>
        <taxon>Paraneoptera</taxon>
        <taxon>Hemiptera</taxon>
        <taxon>Sternorrhyncha</taxon>
        <taxon>Aphidomorpha</taxon>
        <taxon>Aphidoidea</taxon>
        <taxon>Aphididae</taxon>
        <taxon>Sipha</taxon>
    </lineage>
</organism>
<dbReference type="Pfam" id="PF00096">
    <property type="entry name" value="zf-C2H2"/>
    <property type="match status" value="1"/>
</dbReference>
<evidence type="ECO:0000313" key="3">
    <source>
        <dbReference type="EMBL" id="MBY76980.1"/>
    </source>
</evidence>
<feature type="domain" description="C2H2-type" evidence="2">
    <location>
        <begin position="2"/>
        <end position="29"/>
    </location>
</feature>
<accession>A0A2S2QHJ0</accession>
<reference evidence="3" key="1">
    <citation type="submission" date="2018-04" db="EMBL/GenBank/DDBJ databases">
        <title>Transcriptome assembly of Sipha flava.</title>
        <authorList>
            <person name="Scully E.D."/>
            <person name="Geib S.M."/>
            <person name="Palmer N.A."/>
            <person name="Koch K."/>
            <person name="Bradshaw J."/>
            <person name="Heng-Moss T."/>
            <person name="Sarath G."/>
        </authorList>
    </citation>
    <scope>NUCLEOTIDE SEQUENCE</scope>
</reference>
<feature type="domain" description="C2H2-type" evidence="2">
    <location>
        <begin position="29"/>
        <end position="52"/>
    </location>
</feature>
<dbReference type="AlphaFoldDB" id="A0A2S2QHJ0"/>
<proteinExistence type="predicted"/>
<protein>
    <submittedName>
        <fullName evidence="3">Zinc finger protein</fullName>
    </submittedName>
</protein>
<keyword evidence="1" id="KW-0479">Metal-binding</keyword>
<dbReference type="Pfam" id="PF13894">
    <property type="entry name" value="zf-C2H2_4"/>
    <property type="match status" value="1"/>
</dbReference>
<dbReference type="PROSITE" id="PS00028">
    <property type="entry name" value="ZINC_FINGER_C2H2_1"/>
    <property type="match status" value="2"/>
</dbReference>
<dbReference type="InterPro" id="IPR036236">
    <property type="entry name" value="Znf_C2H2_sf"/>
</dbReference>
<dbReference type="Gene3D" id="3.30.160.60">
    <property type="entry name" value="Classic Zinc Finger"/>
    <property type="match status" value="1"/>
</dbReference>
<name>A0A2S2QHJ0_9HEMI</name>
<dbReference type="PROSITE" id="PS50157">
    <property type="entry name" value="ZINC_FINGER_C2H2_2"/>
    <property type="match status" value="2"/>
</dbReference>
<keyword evidence="1" id="KW-0863">Zinc-finger</keyword>
<evidence type="ECO:0000259" key="2">
    <source>
        <dbReference type="PROSITE" id="PS50157"/>
    </source>
</evidence>
<sequence>MFNCEQCAITFTRKYNFIAHQKKHAGVRFPCTICSSSFSYKTGLSKHMKNIHGIVNLLHRLLINPLDRVSYSLRLVLSVMLTKVIYRSHLKFLFPISRLADRMSYPRVIYVLLQWTNMRNMTLLQLTGNAFPPRIPRRLLEQRK</sequence>
<dbReference type="SUPFAM" id="SSF57667">
    <property type="entry name" value="beta-beta-alpha zinc fingers"/>
    <property type="match status" value="1"/>
</dbReference>
<dbReference type="GO" id="GO:0008270">
    <property type="term" value="F:zinc ion binding"/>
    <property type="evidence" value="ECO:0007669"/>
    <property type="project" value="UniProtKB-KW"/>
</dbReference>
<dbReference type="EMBL" id="GGMS01007777">
    <property type="protein sequence ID" value="MBY76980.1"/>
    <property type="molecule type" value="Transcribed_RNA"/>
</dbReference>
<dbReference type="InterPro" id="IPR013087">
    <property type="entry name" value="Znf_C2H2_type"/>
</dbReference>
<dbReference type="SMART" id="SM00355">
    <property type="entry name" value="ZnF_C2H2"/>
    <property type="match status" value="2"/>
</dbReference>